<gene>
    <name evidence="9" type="ORF">MPLG2_2915</name>
</gene>
<evidence type="ECO:0000256" key="1">
    <source>
        <dbReference type="ARBA" id="ARBA00004141"/>
    </source>
</evidence>
<dbReference type="Proteomes" id="UP000238164">
    <property type="component" value="Chromosome 1"/>
</dbReference>
<protein>
    <recommendedName>
        <fullName evidence="11">DUF2029 domain-containing protein</fullName>
    </recommendedName>
</protein>
<dbReference type="NCBIfam" id="NF038066">
    <property type="entry name" value="MptB"/>
    <property type="match status" value="1"/>
</dbReference>
<feature type="transmembrane region" description="Helical" evidence="8">
    <location>
        <begin position="363"/>
        <end position="383"/>
    </location>
</feature>
<evidence type="ECO:0000256" key="8">
    <source>
        <dbReference type="SAM" id="Phobius"/>
    </source>
</evidence>
<keyword evidence="2" id="KW-0328">Glycosyltransferase</keyword>
<name>A0A2N9JIQ8_9ACTN</name>
<feature type="transmembrane region" description="Helical" evidence="8">
    <location>
        <begin position="305"/>
        <end position="323"/>
    </location>
</feature>
<proteinExistence type="inferred from homology"/>
<dbReference type="InterPro" id="IPR049829">
    <property type="entry name" value="MptA/B-like"/>
</dbReference>
<evidence type="ECO:0000256" key="4">
    <source>
        <dbReference type="ARBA" id="ARBA00022692"/>
    </source>
</evidence>
<feature type="transmembrane region" description="Helical" evidence="8">
    <location>
        <begin position="198"/>
        <end position="218"/>
    </location>
</feature>
<feature type="transmembrane region" description="Helical" evidence="8">
    <location>
        <begin position="230"/>
        <end position="250"/>
    </location>
</feature>
<comment type="subcellular location">
    <subcellularLocation>
        <location evidence="1">Membrane</location>
        <topology evidence="1">Multi-pass membrane protein</topology>
    </subcellularLocation>
</comment>
<evidence type="ECO:0008006" key="11">
    <source>
        <dbReference type="Google" id="ProtNLM"/>
    </source>
</evidence>
<evidence type="ECO:0000256" key="5">
    <source>
        <dbReference type="ARBA" id="ARBA00022989"/>
    </source>
</evidence>
<reference evidence="9 10" key="1">
    <citation type="submission" date="2018-02" db="EMBL/GenBank/DDBJ databases">
        <authorList>
            <person name="Cohen D.B."/>
            <person name="Kent A.D."/>
        </authorList>
    </citation>
    <scope>NUCLEOTIDE SEQUENCE [LARGE SCALE GENOMIC DNA]</scope>
    <source>
        <strain evidence="9">1</strain>
    </source>
</reference>
<dbReference type="RefSeq" id="WP_173909629.1">
    <property type="nucleotide sequence ID" value="NZ_BAAAGO010000008.1"/>
</dbReference>
<feature type="transmembrane region" description="Helical" evidence="8">
    <location>
        <begin position="476"/>
        <end position="497"/>
    </location>
</feature>
<feature type="transmembrane region" description="Helical" evidence="8">
    <location>
        <begin position="108"/>
        <end position="135"/>
    </location>
</feature>
<keyword evidence="4 8" id="KW-0812">Transmembrane</keyword>
<keyword evidence="6 8" id="KW-0472">Membrane</keyword>
<accession>A0A2N9JIQ8</accession>
<feature type="transmembrane region" description="Helical" evidence="8">
    <location>
        <begin position="404"/>
        <end position="427"/>
    </location>
</feature>
<evidence type="ECO:0000313" key="10">
    <source>
        <dbReference type="Proteomes" id="UP000238164"/>
    </source>
</evidence>
<evidence type="ECO:0000256" key="3">
    <source>
        <dbReference type="ARBA" id="ARBA00022679"/>
    </source>
</evidence>
<keyword evidence="10" id="KW-1185">Reference proteome</keyword>
<feature type="transmembrane region" description="Helical" evidence="8">
    <location>
        <begin position="72"/>
        <end position="96"/>
    </location>
</feature>
<dbReference type="GO" id="GO:0016020">
    <property type="term" value="C:membrane"/>
    <property type="evidence" value="ECO:0007669"/>
    <property type="project" value="UniProtKB-SubCell"/>
</dbReference>
<evidence type="ECO:0000256" key="6">
    <source>
        <dbReference type="ARBA" id="ARBA00023136"/>
    </source>
</evidence>
<evidence type="ECO:0000256" key="2">
    <source>
        <dbReference type="ARBA" id="ARBA00022676"/>
    </source>
</evidence>
<dbReference type="KEGG" id="mgg:MPLG2_2915"/>
<dbReference type="GO" id="GO:0016757">
    <property type="term" value="F:glycosyltransferase activity"/>
    <property type="evidence" value="ECO:0007669"/>
    <property type="project" value="UniProtKB-KW"/>
</dbReference>
<comment type="similarity">
    <text evidence="7">Belongs to the MptA/B family.</text>
</comment>
<keyword evidence="5 8" id="KW-1133">Transmembrane helix</keyword>
<evidence type="ECO:0000256" key="7">
    <source>
        <dbReference type="ARBA" id="ARBA00043987"/>
    </source>
</evidence>
<sequence>MANALAARARAVLASPWTTSHRLGLPLVIAATAVTVLIGFMGPSAVALRLGPRNSLLPPWYLPTGWVHVNEWVAVISLWVGLAAGSVGLWICYRAVELGWRPNVRRLFVLGALLSLATSLVPPLTSADVLMYAAYGRLMVLGWNPYDITPANIIRQEYDPVMRWVEAPWQDTPSVYGPIASFSQWLAATLGGDNMHQVVFWLQMFALIPFLIVGLIVVKMAHGDPAFQTRAVLFTVLNPIMIWSICAQAHNEPLTLVFAVAGFWFIRRNAWLAGVGIGLAGCVKVSLVYYGIAMVWGYRHQPRKLVALCLAAAGTIGLGYGLFAPQALFAAARNTSYVSAGSWTEWLYALGRVTIGDGPARQVMGLLGLTGLFVIGWMLSRLLPWVTAPGAPLGTDPRRDPLTITVRTAALLTAAWLITSPYTLSWYDLITWVPLSLMAANRLDVITMWRGTWLSLAYVTGRVIEFGPGVVVAGFIMRDILCTAAQIGAIVWVVWWWRNEGGELPSIRLLRDGWRRFRGRPALAP</sequence>
<dbReference type="Pfam" id="PF26314">
    <property type="entry name" value="MptA_B_family"/>
    <property type="match status" value="1"/>
</dbReference>
<dbReference type="EMBL" id="LT985188">
    <property type="protein sequence ID" value="SPD87945.1"/>
    <property type="molecule type" value="Genomic_DNA"/>
</dbReference>
<evidence type="ECO:0000313" key="9">
    <source>
        <dbReference type="EMBL" id="SPD87945.1"/>
    </source>
</evidence>
<organism evidence="9 10">
    <name type="scientific">Micropruina glycogenica</name>
    <dbReference type="NCBI Taxonomy" id="75385"/>
    <lineage>
        <taxon>Bacteria</taxon>
        <taxon>Bacillati</taxon>
        <taxon>Actinomycetota</taxon>
        <taxon>Actinomycetes</taxon>
        <taxon>Propionibacteriales</taxon>
        <taxon>Nocardioidaceae</taxon>
        <taxon>Micropruina</taxon>
    </lineage>
</organism>
<keyword evidence="3" id="KW-0808">Transferase</keyword>
<feature type="transmembrane region" description="Helical" evidence="8">
    <location>
        <begin position="270"/>
        <end position="293"/>
    </location>
</feature>
<dbReference type="AlphaFoldDB" id="A0A2N9JIQ8"/>
<feature type="transmembrane region" description="Helical" evidence="8">
    <location>
        <begin position="27"/>
        <end position="52"/>
    </location>
</feature>